<name>X0XG17_9ZZZZ</name>
<proteinExistence type="predicted"/>
<organism evidence="2">
    <name type="scientific">marine sediment metagenome</name>
    <dbReference type="NCBI Taxonomy" id="412755"/>
    <lineage>
        <taxon>unclassified sequences</taxon>
        <taxon>metagenomes</taxon>
        <taxon>ecological metagenomes</taxon>
    </lineage>
</organism>
<feature type="non-terminal residue" evidence="2">
    <location>
        <position position="73"/>
    </location>
</feature>
<keyword evidence="1" id="KW-0472">Membrane</keyword>
<evidence type="ECO:0000256" key="1">
    <source>
        <dbReference type="SAM" id="Phobius"/>
    </source>
</evidence>
<keyword evidence="1" id="KW-0812">Transmembrane</keyword>
<protein>
    <submittedName>
        <fullName evidence="2">Uncharacterized protein</fullName>
    </submittedName>
</protein>
<gene>
    <name evidence="2" type="ORF">S01H1_57103</name>
</gene>
<comment type="caution">
    <text evidence="2">The sequence shown here is derived from an EMBL/GenBank/DDBJ whole genome shotgun (WGS) entry which is preliminary data.</text>
</comment>
<evidence type="ECO:0000313" key="2">
    <source>
        <dbReference type="EMBL" id="GAG23886.1"/>
    </source>
</evidence>
<dbReference type="AlphaFoldDB" id="X0XG17"/>
<sequence>MLDNLKASVSQMLTNKKFLVVLFLSAVFITIALYVYNYYISPKLDPSFVPNKEFVKKDDEIKKADFYFFYTEW</sequence>
<dbReference type="EMBL" id="BARS01037222">
    <property type="protein sequence ID" value="GAG23886.1"/>
    <property type="molecule type" value="Genomic_DNA"/>
</dbReference>
<reference evidence="2" key="1">
    <citation type="journal article" date="2014" name="Front. Microbiol.">
        <title>High frequency of phylogenetically diverse reductive dehalogenase-homologous genes in deep subseafloor sedimentary metagenomes.</title>
        <authorList>
            <person name="Kawai M."/>
            <person name="Futagami T."/>
            <person name="Toyoda A."/>
            <person name="Takaki Y."/>
            <person name="Nishi S."/>
            <person name="Hori S."/>
            <person name="Arai W."/>
            <person name="Tsubouchi T."/>
            <person name="Morono Y."/>
            <person name="Uchiyama I."/>
            <person name="Ito T."/>
            <person name="Fujiyama A."/>
            <person name="Inagaki F."/>
            <person name="Takami H."/>
        </authorList>
    </citation>
    <scope>NUCLEOTIDE SEQUENCE</scope>
    <source>
        <strain evidence="2">Expedition CK06-06</strain>
    </source>
</reference>
<accession>X0XG17</accession>
<keyword evidence="1" id="KW-1133">Transmembrane helix</keyword>
<feature type="transmembrane region" description="Helical" evidence="1">
    <location>
        <begin position="18"/>
        <end position="39"/>
    </location>
</feature>